<proteinExistence type="predicted"/>
<sequence length="928" mass="98385">MESAGHKSTTPAGGGDGACSGGHLCHLCGYKYASAHPSAKQRRAHKKNCGAAAGGGGGKSPPAADTADAEEERQGKKLLLDECEGEAGGGEGNGAGASDSGGGLPGSAQDVGNAVVEDGDNGVHSPPDSSGAQVTVNDITSEVAPKANGTEIQSTQVAMQLSENAHHAEDLHPSESHVSGDHSQDASASHHQSEPEEGARFSPDLSADEISKPNGVSLAPDAASNEISATVGCPDDAVVTENDCTISNTEEDKASEDMLAKGSEIVKGQSATTVEKDNTLDVVSIEQIPSEETESKEESGVIRTNLVKQTLGSKELPTDKHVHADGSNGDDLSELASGGCHLEAADVVKMQQQTDTTSVVAEQLTNSKQTDLEEGQSYPDADVLIQAEGSAARAAGSTGDLTKKEPSEVTMEDVIQIDLVEPSSEPHEVNMVSSKEDFDKNRPNENISAVLTFPDRTEALSVDTEGATSHATKAVCSTDDIEEIKRIEQITAEASPPESSVLESTTNVEEALSVDTEGATSHETKAVCNTDDIEEIKQIEKITAEASPPESSVLESTSNVEEKEQIEEVIADTASYKVDVISSRDIVVEKEQSDVYVGTAQEINVVDIPANVELKKHNEESTRDPSACKTNMTNITDNVEERKQNEVTTTDQALHAINVIHSPGNDDKIQNEDMSEVPSSQENADNVKEKDEDPASYNINTPSAVDVVEVKKQEEEVTAEPTCPEVNVVHSVDNVKEKESEEPAASREIDAGSNADSILVVHPSSHENSTPEGTDDAEEKNQKEKVAADHAGDNIPAAQSTDATAEKKNKDETAAAEIKTTESANGDQNEEITDKEMTIDSDKSHVSLKSLLSEKGMETTTKEKKAPSTKDRVLSFRRRSSKENPSPGKPGSVEQDWNSPARLPVEKSPKGKKQPWMPFICCHSMSMN</sequence>
<accession>A0ACD5ZT67</accession>
<reference evidence="1" key="2">
    <citation type="submission" date="2025-09" db="UniProtKB">
        <authorList>
            <consortium name="EnsemblPlants"/>
        </authorList>
    </citation>
    <scope>IDENTIFICATION</scope>
</reference>
<reference evidence="1" key="1">
    <citation type="submission" date="2021-05" db="EMBL/GenBank/DDBJ databases">
        <authorList>
            <person name="Scholz U."/>
            <person name="Mascher M."/>
            <person name="Fiebig A."/>
        </authorList>
    </citation>
    <scope>NUCLEOTIDE SEQUENCE [LARGE SCALE GENOMIC DNA]</scope>
</reference>
<dbReference type="Proteomes" id="UP001732700">
    <property type="component" value="Chromosome 7A"/>
</dbReference>
<organism evidence="1 2">
    <name type="scientific">Avena sativa</name>
    <name type="common">Oat</name>
    <dbReference type="NCBI Taxonomy" id="4498"/>
    <lineage>
        <taxon>Eukaryota</taxon>
        <taxon>Viridiplantae</taxon>
        <taxon>Streptophyta</taxon>
        <taxon>Embryophyta</taxon>
        <taxon>Tracheophyta</taxon>
        <taxon>Spermatophyta</taxon>
        <taxon>Magnoliopsida</taxon>
        <taxon>Liliopsida</taxon>
        <taxon>Poales</taxon>
        <taxon>Poaceae</taxon>
        <taxon>BOP clade</taxon>
        <taxon>Pooideae</taxon>
        <taxon>Poodae</taxon>
        <taxon>Poeae</taxon>
        <taxon>Poeae Chloroplast Group 1 (Aveneae type)</taxon>
        <taxon>Aveninae</taxon>
        <taxon>Avena</taxon>
    </lineage>
</organism>
<dbReference type="EnsemblPlants" id="AVESA.00010b.r2.7AG1219280.1">
    <property type="protein sequence ID" value="AVESA.00010b.r2.7AG1219280.1.CDS"/>
    <property type="gene ID" value="AVESA.00010b.r2.7AG1219280"/>
</dbReference>
<evidence type="ECO:0000313" key="2">
    <source>
        <dbReference type="Proteomes" id="UP001732700"/>
    </source>
</evidence>
<protein>
    <submittedName>
        <fullName evidence="1">Uncharacterized protein</fullName>
    </submittedName>
</protein>
<name>A0ACD5ZT67_AVESA</name>
<evidence type="ECO:0000313" key="1">
    <source>
        <dbReference type="EnsemblPlants" id="AVESA.00010b.r2.7AG1219280.1.CDS"/>
    </source>
</evidence>
<keyword evidence="2" id="KW-1185">Reference proteome</keyword>